<feature type="signal peptide" evidence="2">
    <location>
        <begin position="1"/>
        <end position="25"/>
    </location>
</feature>
<evidence type="ECO:0000313" key="4">
    <source>
        <dbReference type="Proteomes" id="UP000829069"/>
    </source>
</evidence>
<keyword evidence="2" id="KW-0732">Signal</keyword>
<protein>
    <submittedName>
        <fullName evidence="3">Uncharacterized protein</fullName>
    </submittedName>
</protein>
<keyword evidence="4" id="KW-1185">Reference proteome</keyword>
<dbReference type="Proteomes" id="UP000829069">
    <property type="component" value="Chromosome"/>
</dbReference>
<name>A0ABY3W6E8_9MICC</name>
<accession>A0ABY3W6E8</accession>
<dbReference type="RefSeq" id="WP_241914014.1">
    <property type="nucleotide sequence ID" value="NZ_CP093326.1"/>
</dbReference>
<feature type="compositionally biased region" description="Low complexity" evidence="1">
    <location>
        <begin position="60"/>
        <end position="76"/>
    </location>
</feature>
<feature type="compositionally biased region" description="Low complexity" evidence="1">
    <location>
        <begin position="29"/>
        <end position="48"/>
    </location>
</feature>
<evidence type="ECO:0000256" key="2">
    <source>
        <dbReference type="SAM" id="SignalP"/>
    </source>
</evidence>
<proteinExistence type="predicted"/>
<dbReference type="EMBL" id="CP093326">
    <property type="protein sequence ID" value="UNK45855.1"/>
    <property type="molecule type" value="Genomic_DNA"/>
</dbReference>
<feature type="chain" id="PRO_5046682084" evidence="2">
    <location>
        <begin position="26"/>
        <end position="185"/>
    </location>
</feature>
<dbReference type="PROSITE" id="PS51257">
    <property type="entry name" value="PROKAR_LIPOPROTEIN"/>
    <property type="match status" value="1"/>
</dbReference>
<sequence length="185" mass="19095">MQALLKIAASGLVTAVMLTSCSADPARQTTTAVPAPSASAAVPTAPAEAPTPPDPADKQSATASPSPAPPSGSTDAKGGGKAGKDARLWGRYGDQADACAAVAANVASLLLVPLGFMTGVKDSDLQSLQDELDEFSRKVPPELTDDLDRIERLLKRSAPDRDFDVTAFAEALQPVQDWLAEHCGE</sequence>
<evidence type="ECO:0000256" key="1">
    <source>
        <dbReference type="SAM" id="MobiDB-lite"/>
    </source>
</evidence>
<evidence type="ECO:0000313" key="3">
    <source>
        <dbReference type="EMBL" id="UNK45855.1"/>
    </source>
</evidence>
<gene>
    <name evidence="3" type="ORF">MNQ99_00210</name>
</gene>
<organism evidence="3 4">
    <name type="scientific">Arthrobacter sulfonylureivorans</name>
    <dbReference type="NCBI Taxonomy" id="2486855"/>
    <lineage>
        <taxon>Bacteria</taxon>
        <taxon>Bacillati</taxon>
        <taxon>Actinomycetota</taxon>
        <taxon>Actinomycetes</taxon>
        <taxon>Micrococcales</taxon>
        <taxon>Micrococcaceae</taxon>
        <taxon>Arthrobacter</taxon>
    </lineage>
</organism>
<reference evidence="3 4" key="1">
    <citation type="submission" date="2022-03" db="EMBL/GenBank/DDBJ databases">
        <title>Isotopic signatures of nitrous oxide derived from detoxification processes.</title>
        <authorList>
            <person name="Behrendt U."/>
            <person name="Buchen C."/>
            <person name="Well R."/>
            <person name="Ulrich A."/>
            <person name="Rohe L."/>
            <person name="Kolb S."/>
            <person name="Schloter M."/>
            <person name="Horn M.A."/>
            <person name="Augustin J."/>
        </authorList>
    </citation>
    <scope>NUCLEOTIDE SEQUENCE [LARGE SCALE GENOMIC DNA]</scope>
    <source>
        <strain evidence="3 4">S4-C24</strain>
    </source>
</reference>
<feature type="region of interest" description="Disordered" evidence="1">
    <location>
        <begin position="26"/>
        <end position="87"/>
    </location>
</feature>